<dbReference type="EMBL" id="JAHKKG010000010">
    <property type="protein sequence ID" value="MBU2668032.1"/>
    <property type="molecule type" value="Genomic_DNA"/>
</dbReference>
<evidence type="ECO:0000256" key="1">
    <source>
        <dbReference type="SAM" id="MobiDB-lite"/>
    </source>
</evidence>
<keyword evidence="4" id="KW-1185">Reference proteome</keyword>
<feature type="compositionally biased region" description="Basic and acidic residues" evidence="1">
    <location>
        <begin position="10"/>
        <end position="21"/>
    </location>
</feature>
<name>A0ABS5YX81_9ACTN</name>
<feature type="region of interest" description="Disordered" evidence="1">
    <location>
        <begin position="71"/>
        <end position="101"/>
    </location>
</feature>
<reference evidence="3 4" key="1">
    <citation type="submission" date="2021-06" db="EMBL/GenBank/DDBJ databases">
        <title>Actinoplanes lichenicola sp. nov., and Actinoplanes ovalisporus sp. nov., isolated from lichen in Thailand.</title>
        <authorList>
            <person name="Saeng-In P."/>
            <person name="Kanchanasin P."/>
            <person name="Yuki M."/>
            <person name="Kudo T."/>
            <person name="Ohkuma M."/>
            <person name="Phongsopitanun W."/>
            <person name="Tanasupawat S."/>
        </authorList>
    </citation>
    <scope>NUCLEOTIDE SEQUENCE [LARGE SCALE GENOMIC DNA]</scope>
    <source>
        <strain evidence="3 4">NBRC 110975</strain>
    </source>
</reference>
<feature type="region of interest" description="Disordered" evidence="1">
    <location>
        <begin position="1"/>
        <end position="21"/>
    </location>
</feature>
<organism evidence="3 4">
    <name type="scientific">Paractinoplanes bogorensis</name>
    <dbReference type="NCBI Taxonomy" id="1610840"/>
    <lineage>
        <taxon>Bacteria</taxon>
        <taxon>Bacillati</taxon>
        <taxon>Actinomycetota</taxon>
        <taxon>Actinomycetes</taxon>
        <taxon>Micromonosporales</taxon>
        <taxon>Micromonosporaceae</taxon>
        <taxon>Paractinoplanes</taxon>
    </lineage>
</organism>
<gene>
    <name evidence="3" type="ORF">KOI35_31430</name>
</gene>
<dbReference type="RefSeq" id="WP_215792282.1">
    <property type="nucleotide sequence ID" value="NZ_JAHKKG010000010.1"/>
</dbReference>
<comment type="caution">
    <text evidence="3">The sequence shown here is derived from an EMBL/GenBank/DDBJ whole genome shotgun (WGS) entry which is preliminary data.</text>
</comment>
<dbReference type="InterPro" id="IPR007055">
    <property type="entry name" value="BON_dom"/>
</dbReference>
<evidence type="ECO:0000259" key="2">
    <source>
        <dbReference type="PROSITE" id="PS50914"/>
    </source>
</evidence>
<dbReference type="Proteomes" id="UP001519654">
    <property type="component" value="Unassembled WGS sequence"/>
</dbReference>
<proteinExistence type="predicted"/>
<feature type="domain" description="BON" evidence="2">
    <location>
        <begin position="25"/>
        <end position="93"/>
    </location>
</feature>
<evidence type="ECO:0000313" key="4">
    <source>
        <dbReference type="Proteomes" id="UP001519654"/>
    </source>
</evidence>
<dbReference type="PROSITE" id="PS50914">
    <property type="entry name" value="BON"/>
    <property type="match status" value="1"/>
</dbReference>
<dbReference type="Pfam" id="PF04972">
    <property type="entry name" value="BON"/>
    <property type="match status" value="1"/>
</dbReference>
<feature type="compositionally biased region" description="Basic and acidic residues" evidence="1">
    <location>
        <begin position="71"/>
        <end position="86"/>
    </location>
</feature>
<protein>
    <submittedName>
        <fullName evidence="3">BON domain-containing protein</fullName>
    </submittedName>
</protein>
<dbReference type="Gene3D" id="3.30.1340.30">
    <property type="match status" value="1"/>
</dbReference>
<evidence type="ECO:0000313" key="3">
    <source>
        <dbReference type="EMBL" id="MBU2668032.1"/>
    </source>
</evidence>
<accession>A0ABS5YX81</accession>
<sequence length="101" mass="10935">MYPFWPYGDDSPRRSTPPDDDHVTVDEALAQRVAEAILQAPLVESGHLHIEVQNGVAILSGSLSSREACDAAADRARETPGVRDVSDQLTVSPARGRKKRG</sequence>